<evidence type="ECO:0000313" key="1">
    <source>
        <dbReference type="EMBL" id="SVB86694.1"/>
    </source>
</evidence>
<protein>
    <submittedName>
        <fullName evidence="1">Uncharacterized protein</fullName>
    </submittedName>
</protein>
<dbReference type="AlphaFoldDB" id="A0A382HH82"/>
<name>A0A382HH82_9ZZZZ</name>
<feature type="non-terminal residue" evidence="1">
    <location>
        <position position="22"/>
    </location>
</feature>
<sequence length="22" mass="2530">MNVILRIEMMDAFGVDSVFEGR</sequence>
<reference evidence="1" key="1">
    <citation type="submission" date="2018-05" db="EMBL/GenBank/DDBJ databases">
        <authorList>
            <person name="Lanie J.A."/>
            <person name="Ng W.-L."/>
            <person name="Kazmierczak K.M."/>
            <person name="Andrzejewski T.M."/>
            <person name="Davidsen T.M."/>
            <person name="Wayne K.J."/>
            <person name="Tettelin H."/>
            <person name="Glass J.I."/>
            <person name="Rusch D."/>
            <person name="Podicherti R."/>
            <person name="Tsui H.-C.T."/>
            <person name="Winkler M.E."/>
        </authorList>
    </citation>
    <scope>NUCLEOTIDE SEQUENCE</scope>
</reference>
<dbReference type="EMBL" id="UINC01061278">
    <property type="protein sequence ID" value="SVB86694.1"/>
    <property type="molecule type" value="Genomic_DNA"/>
</dbReference>
<proteinExistence type="predicted"/>
<accession>A0A382HH82</accession>
<gene>
    <name evidence="1" type="ORF">METZ01_LOCUS239548</name>
</gene>
<organism evidence="1">
    <name type="scientific">marine metagenome</name>
    <dbReference type="NCBI Taxonomy" id="408172"/>
    <lineage>
        <taxon>unclassified sequences</taxon>
        <taxon>metagenomes</taxon>
        <taxon>ecological metagenomes</taxon>
    </lineage>
</organism>